<feature type="domain" description="GCK" evidence="1">
    <location>
        <begin position="17"/>
        <end position="89"/>
    </location>
</feature>
<sequence length="97" mass="11170">MGTSFSSSCDDIFHSKVVKCFTCHMKEGECKETYIKWKQCVEEGEKNDKDIVNKCFQVTSDLRKCMEANQDHYGEFLQAEKSTGIKLNVVFETYGSF</sequence>
<dbReference type="InterPro" id="IPR012891">
    <property type="entry name" value="GCK_dom"/>
</dbReference>
<dbReference type="PANTHER" id="PTHR34357:SF2">
    <property type="entry name" value="F26F24.3-RELATED"/>
    <property type="match status" value="1"/>
</dbReference>
<dbReference type="EMBL" id="PKPP01008984">
    <property type="protein sequence ID" value="PWA49324.1"/>
    <property type="molecule type" value="Genomic_DNA"/>
</dbReference>
<proteinExistence type="predicted"/>
<name>A0A2U1LK03_ARTAN</name>
<evidence type="ECO:0000313" key="3">
    <source>
        <dbReference type="Proteomes" id="UP000245207"/>
    </source>
</evidence>
<accession>A0A2U1LK03</accession>
<evidence type="ECO:0000259" key="1">
    <source>
        <dbReference type="SMART" id="SM01227"/>
    </source>
</evidence>
<organism evidence="2 3">
    <name type="scientific">Artemisia annua</name>
    <name type="common">Sweet wormwood</name>
    <dbReference type="NCBI Taxonomy" id="35608"/>
    <lineage>
        <taxon>Eukaryota</taxon>
        <taxon>Viridiplantae</taxon>
        <taxon>Streptophyta</taxon>
        <taxon>Embryophyta</taxon>
        <taxon>Tracheophyta</taxon>
        <taxon>Spermatophyta</taxon>
        <taxon>Magnoliopsida</taxon>
        <taxon>eudicotyledons</taxon>
        <taxon>Gunneridae</taxon>
        <taxon>Pentapetalae</taxon>
        <taxon>asterids</taxon>
        <taxon>campanulids</taxon>
        <taxon>Asterales</taxon>
        <taxon>Asteraceae</taxon>
        <taxon>Asteroideae</taxon>
        <taxon>Anthemideae</taxon>
        <taxon>Artemisiinae</taxon>
        <taxon>Artemisia</taxon>
    </lineage>
</organism>
<dbReference type="AlphaFoldDB" id="A0A2U1LK03"/>
<comment type="caution">
    <text evidence="2">The sequence shown here is derived from an EMBL/GenBank/DDBJ whole genome shotgun (WGS) entry which is preliminary data.</text>
</comment>
<keyword evidence="3" id="KW-1185">Reference proteome</keyword>
<dbReference type="PANTHER" id="PTHR34357">
    <property type="entry name" value="F7A19.14 PROTEIN-RELATED"/>
    <property type="match status" value="1"/>
</dbReference>
<dbReference type="Pfam" id="PF07802">
    <property type="entry name" value="GCK"/>
    <property type="match status" value="1"/>
</dbReference>
<dbReference type="SMART" id="SM01227">
    <property type="entry name" value="GCK"/>
    <property type="match status" value="1"/>
</dbReference>
<dbReference type="OrthoDB" id="2148418at2759"/>
<reference evidence="2 3" key="1">
    <citation type="journal article" date="2018" name="Mol. Plant">
        <title>The genome of Artemisia annua provides insight into the evolution of Asteraceae family and artemisinin biosynthesis.</title>
        <authorList>
            <person name="Shen Q."/>
            <person name="Zhang L."/>
            <person name="Liao Z."/>
            <person name="Wang S."/>
            <person name="Yan T."/>
            <person name="Shi P."/>
            <person name="Liu M."/>
            <person name="Fu X."/>
            <person name="Pan Q."/>
            <person name="Wang Y."/>
            <person name="Lv Z."/>
            <person name="Lu X."/>
            <person name="Zhang F."/>
            <person name="Jiang W."/>
            <person name="Ma Y."/>
            <person name="Chen M."/>
            <person name="Hao X."/>
            <person name="Li L."/>
            <person name="Tang Y."/>
            <person name="Lv G."/>
            <person name="Zhou Y."/>
            <person name="Sun X."/>
            <person name="Brodelius P.E."/>
            <person name="Rose J.K.C."/>
            <person name="Tang K."/>
        </authorList>
    </citation>
    <scope>NUCLEOTIDE SEQUENCE [LARGE SCALE GENOMIC DNA]</scope>
    <source>
        <strain evidence="3">cv. Huhao1</strain>
        <tissue evidence="2">Leaf</tissue>
    </source>
</reference>
<dbReference type="STRING" id="35608.A0A2U1LK03"/>
<gene>
    <name evidence="2" type="ORF">CTI12_AA481540</name>
</gene>
<dbReference type="Gene3D" id="1.10.287.2900">
    <property type="match status" value="1"/>
</dbReference>
<dbReference type="Proteomes" id="UP000245207">
    <property type="component" value="Unassembled WGS sequence"/>
</dbReference>
<protein>
    <submittedName>
        <fullName evidence="2">GCK</fullName>
    </submittedName>
</protein>
<evidence type="ECO:0000313" key="2">
    <source>
        <dbReference type="EMBL" id="PWA49324.1"/>
    </source>
</evidence>